<dbReference type="AlphaFoldDB" id="A0A6L6QL56"/>
<feature type="chain" id="PRO_5027041074" description="PilY1 beta-propeller domain-containing protein" evidence="8">
    <location>
        <begin position="32"/>
        <end position="1242"/>
    </location>
</feature>
<comment type="subcellular location">
    <subcellularLocation>
        <location evidence="1">Fimbrium</location>
    </subcellularLocation>
</comment>
<dbReference type="OrthoDB" id="7156875at2"/>
<dbReference type="InterPro" id="IPR015943">
    <property type="entry name" value="WD40/YVTN_repeat-like_dom_sf"/>
</dbReference>
<dbReference type="InterPro" id="IPR011047">
    <property type="entry name" value="Quinoprotein_ADH-like_sf"/>
</dbReference>
<keyword evidence="6" id="KW-0281">Fimbrium</keyword>
<dbReference type="Proteomes" id="UP000472320">
    <property type="component" value="Unassembled WGS sequence"/>
</dbReference>
<sequence>MDWTHLPQAGLRAVLASLGLTLLLALQPATASPTELADLPLANSSTANILPNIMMDIDNSGSMQWTYMPDYVRYQSGGGGWAYLCRGNDDDENLVVCEPGDPPFFASAFNGLYYNPAIRYMWPVQADGTRLPDRTSSHNTSYVSPWGAVPSDGYGIQRIEDSSDQAPSFEPCYPVAVGGDCTRLDSDATIDLVNGYPERVWCDGTSKKATCVSALDSSNVYRYPNSTYKYLKVKRGAPYYYNVSVEWCNKQASKSPNTNFGKAGTCQAKKTDTYQYVRYYNWSRVDIVSGTTFPAKAPTRTDCAGTICTYAEEMANFATWYAWYRTRTQMTKSSIGLAFKDVRGLPVDSDPNDFSFTHARVGFTTINNPAALKLNIQPFDSSQKGSFYTNLYAFNPNGGTPLRGSLKSLGEMYAGNTSVYADPVQYSCQKNFTIMATDGYWNDDNFKMADQDGDPDTVTKPSYDKLATADTLADVAYYYYHTDLRTNCSRTSADLCTDNVAPSGSNPDVDDVAKHQHMTTFTIGLGVDGTLDYDPNYKTSKSGDYFDIKQGVLNWPAPSANAPETIDDLWHAAVNGRGTYFSAQNPASLVSGLRTALRSIDSVTGAGAAAATSNLQPTSGDNGFFMATYRTVKWDGEVSAYTQDLETGVLSDAPVWQAGALLQQKIATSGDSDTRVIYTANGSNGSMTRTLFKSGTGGMTSAQLALFDARRLSQASGWTTSQTQAATADSLVNYLRGQDRNEDQDRDQTYGTYQRLYRDREKVLGDIVHAQPVYVKAPPYDYDDGYATFKANNAERAAMLYVASNDGMLHAFDATTGQESWAFVPPQVLPDLWRLADINYSNSHRYYLDGPVSVTDAKVGNTWKTVLIGALGKGGRGYYALDVTNPASPQMLWEFTAANNANVGYSYGTPFITKRSDGTWVAVVTSGYNNIPEGTKYATADGGGYVFVLSLVDGHVLSTIAAGSPSTTSPSGLSRLNLMTVDFSTNNTAVVAYGGDLNGVMWRFNLNTGTATKLADLGSGKPITSAPEVGEITYANTKYRGVFFGTGRYLGSGDLSSTAAQTLYGIKDTGSNTVDDPATQLVQQTVTTTGGSRSITSNVVPWNTKSGWYVNLPDSGERATAEPELFFGTLLFTTTVPSVSACQPGGYGWLYAIDFMTGGDLTKGLVEGGTGTGGSGTSVPRKLPAGVLLTHPPVGPPPPTRLDTPIIHVVTADGSKPPPQELPIGDDGSSQPKRVLWRELTN</sequence>
<feature type="signal peptide" evidence="8">
    <location>
        <begin position="1"/>
        <end position="31"/>
    </location>
</feature>
<dbReference type="GO" id="GO:0046872">
    <property type="term" value="F:metal ion binding"/>
    <property type="evidence" value="ECO:0007669"/>
    <property type="project" value="UniProtKB-KW"/>
</dbReference>
<keyword evidence="8" id="KW-0732">Signal</keyword>
<dbReference type="InterPro" id="IPR008707">
    <property type="entry name" value="B-propeller_PilY1"/>
</dbReference>
<evidence type="ECO:0000256" key="7">
    <source>
        <dbReference type="SAM" id="MobiDB-lite"/>
    </source>
</evidence>
<accession>A0A6L6QL56</accession>
<evidence type="ECO:0000256" key="4">
    <source>
        <dbReference type="ARBA" id="ARBA00022723"/>
    </source>
</evidence>
<reference evidence="10 11" key="1">
    <citation type="submission" date="2019-11" db="EMBL/GenBank/DDBJ databases">
        <title>Type strains purchased from KCTC, JCM and DSMZ.</title>
        <authorList>
            <person name="Lu H."/>
        </authorList>
    </citation>
    <scope>NUCLEOTIDE SEQUENCE [LARGE SCALE GENOMIC DNA]</scope>
    <source>
        <strain evidence="10 11">JCM 31587</strain>
    </source>
</reference>
<evidence type="ECO:0000256" key="6">
    <source>
        <dbReference type="ARBA" id="ARBA00023263"/>
    </source>
</evidence>
<keyword evidence="11" id="KW-1185">Reference proteome</keyword>
<comment type="similarity">
    <text evidence="2">Belongs to the PilY1 family.</text>
</comment>
<keyword evidence="3" id="KW-1029">Fimbrium biogenesis</keyword>
<dbReference type="EMBL" id="WNKX01000016">
    <property type="protein sequence ID" value="MTW12824.1"/>
    <property type="molecule type" value="Genomic_DNA"/>
</dbReference>
<evidence type="ECO:0000256" key="3">
    <source>
        <dbReference type="ARBA" id="ARBA00022558"/>
    </source>
</evidence>
<dbReference type="SUPFAM" id="SSF50998">
    <property type="entry name" value="Quinoprotein alcohol dehydrogenase-like"/>
    <property type="match status" value="1"/>
</dbReference>
<dbReference type="Pfam" id="PF05567">
    <property type="entry name" value="T4P_PilY1"/>
    <property type="match status" value="1"/>
</dbReference>
<evidence type="ECO:0000256" key="2">
    <source>
        <dbReference type="ARBA" id="ARBA00008387"/>
    </source>
</evidence>
<keyword evidence="5" id="KW-0106">Calcium</keyword>
<feature type="domain" description="PilY1 beta-propeller" evidence="9">
    <location>
        <begin position="764"/>
        <end position="1010"/>
    </location>
</feature>
<comment type="caution">
    <text evidence="10">The sequence shown here is derived from an EMBL/GenBank/DDBJ whole genome shotgun (WGS) entry which is preliminary data.</text>
</comment>
<gene>
    <name evidence="10" type="ORF">GM658_19640</name>
</gene>
<dbReference type="Gene3D" id="2.130.10.10">
    <property type="entry name" value="YVTN repeat-like/Quinoprotein amine dehydrogenase"/>
    <property type="match status" value="1"/>
</dbReference>
<evidence type="ECO:0000256" key="1">
    <source>
        <dbReference type="ARBA" id="ARBA00004561"/>
    </source>
</evidence>
<name>A0A6L6QL56_9BURK</name>
<feature type="region of interest" description="Disordered" evidence="7">
    <location>
        <begin position="1212"/>
        <end position="1242"/>
    </location>
</feature>
<evidence type="ECO:0000313" key="10">
    <source>
        <dbReference type="EMBL" id="MTW12824.1"/>
    </source>
</evidence>
<dbReference type="GO" id="GO:0009289">
    <property type="term" value="C:pilus"/>
    <property type="evidence" value="ECO:0007669"/>
    <property type="project" value="UniProtKB-SubCell"/>
</dbReference>
<protein>
    <recommendedName>
        <fullName evidence="9">PilY1 beta-propeller domain-containing protein</fullName>
    </recommendedName>
</protein>
<keyword evidence="4" id="KW-0479">Metal-binding</keyword>
<evidence type="ECO:0000256" key="5">
    <source>
        <dbReference type="ARBA" id="ARBA00022837"/>
    </source>
</evidence>
<organism evidence="10 11">
    <name type="scientific">Massilia eburnea</name>
    <dbReference type="NCBI Taxonomy" id="1776165"/>
    <lineage>
        <taxon>Bacteria</taxon>
        <taxon>Pseudomonadati</taxon>
        <taxon>Pseudomonadota</taxon>
        <taxon>Betaproteobacteria</taxon>
        <taxon>Burkholderiales</taxon>
        <taxon>Oxalobacteraceae</taxon>
        <taxon>Telluria group</taxon>
        <taxon>Massilia</taxon>
    </lineage>
</organism>
<evidence type="ECO:0000256" key="8">
    <source>
        <dbReference type="SAM" id="SignalP"/>
    </source>
</evidence>
<proteinExistence type="inferred from homology"/>
<evidence type="ECO:0000259" key="9">
    <source>
        <dbReference type="Pfam" id="PF05567"/>
    </source>
</evidence>
<evidence type="ECO:0000313" key="11">
    <source>
        <dbReference type="Proteomes" id="UP000472320"/>
    </source>
</evidence>
<dbReference type="RefSeq" id="WP_155455758.1">
    <property type="nucleotide sequence ID" value="NZ_WNKX01000016.1"/>
</dbReference>